<dbReference type="AlphaFoldDB" id="A0A917PWL8"/>
<evidence type="ECO:0000313" key="3">
    <source>
        <dbReference type="Proteomes" id="UP000636956"/>
    </source>
</evidence>
<evidence type="ECO:0000259" key="1">
    <source>
        <dbReference type="Pfam" id="PF20020"/>
    </source>
</evidence>
<dbReference type="EMBL" id="BMMD01000063">
    <property type="protein sequence ID" value="GGJ95110.1"/>
    <property type="molecule type" value="Genomic_DNA"/>
</dbReference>
<name>A0A917PWL8_9MICO</name>
<organism evidence="2 3">
    <name type="scientific">Agromyces bauzanensis</name>
    <dbReference type="NCBI Taxonomy" id="1308924"/>
    <lineage>
        <taxon>Bacteria</taxon>
        <taxon>Bacillati</taxon>
        <taxon>Actinomycetota</taxon>
        <taxon>Actinomycetes</taxon>
        <taxon>Micrococcales</taxon>
        <taxon>Microbacteriaceae</taxon>
        <taxon>Agromyces</taxon>
    </lineage>
</organism>
<dbReference type="Pfam" id="PF20020">
    <property type="entry name" value="DUF6431"/>
    <property type="match status" value="1"/>
</dbReference>
<sequence length="195" mass="21161">MIVVASLEQAEAMLHAGQLDCPGCAGALSSHGHGRTRTVRGIGSARVILRPRRARCRACAATHVLLPAELVLRRADTVEAIGTALAAKARGDGHRTIAARLGRPVSTVRRWLRRARGSHAGWLQEQAVQHAFRTDPDVLNRRLPWPTPLGDALNLLAAAALACQRRWDSTLPAWTLIGMFTHGRLLPPPESPLRT</sequence>
<keyword evidence="3" id="KW-1185">Reference proteome</keyword>
<gene>
    <name evidence="2" type="ORF">GCM10011372_36710</name>
</gene>
<evidence type="ECO:0000313" key="2">
    <source>
        <dbReference type="EMBL" id="GGJ95110.1"/>
    </source>
</evidence>
<dbReference type="Proteomes" id="UP000636956">
    <property type="component" value="Unassembled WGS sequence"/>
</dbReference>
<feature type="domain" description="DUF6431" evidence="1">
    <location>
        <begin position="21"/>
        <end position="111"/>
    </location>
</feature>
<reference evidence="2" key="1">
    <citation type="journal article" date="2014" name="Int. J. Syst. Evol. Microbiol.">
        <title>Complete genome sequence of Corynebacterium casei LMG S-19264T (=DSM 44701T), isolated from a smear-ripened cheese.</title>
        <authorList>
            <consortium name="US DOE Joint Genome Institute (JGI-PGF)"/>
            <person name="Walter F."/>
            <person name="Albersmeier A."/>
            <person name="Kalinowski J."/>
            <person name="Ruckert C."/>
        </authorList>
    </citation>
    <scope>NUCLEOTIDE SEQUENCE</scope>
    <source>
        <strain evidence="2">CGMCC 1.8984</strain>
    </source>
</reference>
<protein>
    <recommendedName>
        <fullName evidence="1">DUF6431 domain-containing protein</fullName>
    </recommendedName>
</protein>
<reference evidence="2" key="2">
    <citation type="submission" date="2020-09" db="EMBL/GenBank/DDBJ databases">
        <authorList>
            <person name="Sun Q."/>
            <person name="Zhou Y."/>
        </authorList>
    </citation>
    <scope>NUCLEOTIDE SEQUENCE</scope>
    <source>
        <strain evidence="2">CGMCC 1.8984</strain>
    </source>
</reference>
<proteinExistence type="predicted"/>
<accession>A0A917PWL8</accession>
<dbReference type="InterPro" id="IPR045536">
    <property type="entry name" value="DUF6431"/>
</dbReference>
<comment type="caution">
    <text evidence="2">The sequence shown here is derived from an EMBL/GenBank/DDBJ whole genome shotgun (WGS) entry which is preliminary data.</text>
</comment>